<dbReference type="RefSeq" id="WP_019366686.1">
    <property type="nucleotide sequence ID" value="NZ_CP044085.1"/>
</dbReference>
<dbReference type="AlphaFoldDB" id="A0A2X2D8M2"/>
<evidence type="ECO:0000259" key="3">
    <source>
        <dbReference type="PROSITE" id="PS50110"/>
    </source>
</evidence>
<organism evidence="5 6">
    <name type="scientific">Pseudomonas luteola</name>
    <dbReference type="NCBI Taxonomy" id="47886"/>
    <lineage>
        <taxon>Bacteria</taxon>
        <taxon>Pseudomonadati</taxon>
        <taxon>Pseudomonadota</taxon>
        <taxon>Gammaproteobacteria</taxon>
        <taxon>Pseudomonadales</taxon>
        <taxon>Pseudomonadaceae</taxon>
        <taxon>Pseudomonas</taxon>
    </lineage>
</organism>
<dbReference type="PROSITE" id="PS50110">
    <property type="entry name" value="RESPONSE_REGULATORY"/>
    <property type="match status" value="1"/>
</dbReference>
<dbReference type="PANTHER" id="PTHR44591:SF25">
    <property type="entry name" value="CHEMOTAXIS TWO-COMPONENT RESPONSE REGULATOR"/>
    <property type="match status" value="1"/>
</dbReference>
<dbReference type="PANTHER" id="PTHR44591">
    <property type="entry name" value="STRESS RESPONSE REGULATOR PROTEIN 1"/>
    <property type="match status" value="1"/>
</dbReference>
<feature type="domain" description="Response regulatory" evidence="3">
    <location>
        <begin position="6"/>
        <end position="122"/>
    </location>
</feature>
<dbReference type="Proteomes" id="UP000626180">
    <property type="component" value="Unassembled WGS sequence"/>
</dbReference>
<dbReference type="InterPro" id="IPR050595">
    <property type="entry name" value="Bact_response_regulator"/>
</dbReference>
<dbReference type="EMBL" id="UAUF01000015">
    <property type="protein sequence ID" value="SPZ16538.1"/>
    <property type="molecule type" value="Genomic_DNA"/>
</dbReference>
<keyword evidence="7" id="KW-1185">Reference proteome</keyword>
<evidence type="ECO:0000313" key="6">
    <source>
        <dbReference type="Proteomes" id="UP000250443"/>
    </source>
</evidence>
<evidence type="ECO:0000256" key="2">
    <source>
        <dbReference type="PROSITE-ProRule" id="PRU00169"/>
    </source>
</evidence>
<evidence type="ECO:0000256" key="1">
    <source>
        <dbReference type="ARBA" id="ARBA00022553"/>
    </source>
</evidence>
<dbReference type="Gene3D" id="3.40.50.2300">
    <property type="match status" value="1"/>
</dbReference>
<accession>A0A2X2D8M2</accession>
<gene>
    <name evidence="5" type="primary">cheY_5</name>
    <name evidence="4" type="ORF">IRZ65_12385</name>
    <name evidence="5" type="ORF">NCTC11842_05571</name>
</gene>
<dbReference type="InterPro" id="IPR001789">
    <property type="entry name" value="Sig_transdc_resp-reg_receiver"/>
</dbReference>
<proteinExistence type="predicted"/>
<name>A0A2X2D8M2_PSELU</name>
<reference evidence="5 6" key="1">
    <citation type="submission" date="2018-06" db="EMBL/GenBank/DDBJ databases">
        <authorList>
            <consortium name="Pathogen Informatics"/>
            <person name="Doyle S."/>
        </authorList>
    </citation>
    <scope>NUCLEOTIDE SEQUENCE [LARGE SCALE GENOMIC DNA]</scope>
    <source>
        <strain evidence="5 6">NCTC11842</strain>
    </source>
</reference>
<reference evidence="4 7" key="2">
    <citation type="submission" date="2020-10" db="EMBL/GenBank/DDBJ databases">
        <title>Genome sequences of Pseudomonas isolates.</title>
        <authorList>
            <person name="Wessels L."/>
            <person name="Reich F."/>
            <person name="Hammerl J."/>
        </authorList>
    </citation>
    <scope>NUCLEOTIDE SEQUENCE [LARGE SCALE GENOMIC DNA]</scope>
    <source>
        <strain evidence="4 7">20-MO00624-0</strain>
    </source>
</reference>
<dbReference type="Pfam" id="PF00072">
    <property type="entry name" value="Response_reg"/>
    <property type="match status" value="1"/>
</dbReference>
<dbReference type="GeneID" id="300268014"/>
<protein>
    <submittedName>
        <fullName evidence="4 5">Response regulator</fullName>
    </submittedName>
</protein>
<dbReference type="SMART" id="SM00448">
    <property type="entry name" value="REC"/>
    <property type="match status" value="1"/>
</dbReference>
<dbReference type="CDD" id="cd17562">
    <property type="entry name" value="REC_CheY4-like"/>
    <property type="match status" value="1"/>
</dbReference>
<dbReference type="SUPFAM" id="SSF52172">
    <property type="entry name" value="CheY-like"/>
    <property type="match status" value="1"/>
</dbReference>
<dbReference type="InterPro" id="IPR011006">
    <property type="entry name" value="CheY-like_superfamily"/>
</dbReference>
<sequence length="124" mass="13121">MSTKKTVLIVDDSISIRQVVGMTLKGAGYDVIEGCDGKDALGKLDGRKIHLIISDVNMPNMDGIAFVTAAKKLPAYKFTPVIMLTTESGADKKSAGQAAGAKAWMVKPFQPAQMLAAVSKLILP</sequence>
<dbReference type="Proteomes" id="UP000250443">
    <property type="component" value="Unassembled WGS sequence"/>
</dbReference>
<dbReference type="GO" id="GO:0000160">
    <property type="term" value="P:phosphorelay signal transduction system"/>
    <property type="evidence" value="ECO:0007669"/>
    <property type="project" value="InterPro"/>
</dbReference>
<evidence type="ECO:0000313" key="5">
    <source>
        <dbReference type="EMBL" id="SPZ16538.1"/>
    </source>
</evidence>
<keyword evidence="1 2" id="KW-0597">Phosphoprotein</keyword>
<feature type="modified residue" description="4-aspartylphosphate" evidence="2">
    <location>
        <position position="55"/>
    </location>
</feature>
<evidence type="ECO:0000313" key="7">
    <source>
        <dbReference type="Proteomes" id="UP000626180"/>
    </source>
</evidence>
<dbReference type="EMBL" id="JADMCD010000005">
    <property type="protein sequence ID" value="MBF8641476.1"/>
    <property type="molecule type" value="Genomic_DNA"/>
</dbReference>
<evidence type="ECO:0000313" key="4">
    <source>
        <dbReference type="EMBL" id="MBF8641476.1"/>
    </source>
</evidence>